<protein>
    <submittedName>
        <fullName evidence="2">Uncharacterized protein</fullName>
    </submittedName>
</protein>
<feature type="compositionally biased region" description="Basic and acidic residues" evidence="1">
    <location>
        <begin position="1"/>
        <end position="17"/>
    </location>
</feature>
<gene>
    <name evidence="2" type="ORF">AVDCRST_MAG48-3039</name>
</gene>
<feature type="compositionally biased region" description="Basic residues" evidence="1">
    <location>
        <begin position="18"/>
        <end position="28"/>
    </location>
</feature>
<sequence>GVRSQRRTDRGDPERLPQRSRHRVLAAA</sequence>
<feature type="non-terminal residue" evidence="2">
    <location>
        <position position="1"/>
    </location>
</feature>
<feature type="region of interest" description="Disordered" evidence="1">
    <location>
        <begin position="1"/>
        <end position="28"/>
    </location>
</feature>
<name>A0A6J4LBH1_9ACTN</name>
<organism evidence="2">
    <name type="scientific">uncultured Friedmanniella sp</name>
    <dbReference type="NCBI Taxonomy" id="335381"/>
    <lineage>
        <taxon>Bacteria</taxon>
        <taxon>Bacillati</taxon>
        <taxon>Actinomycetota</taxon>
        <taxon>Actinomycetes</taxon>
        <taxon>Propionibacteriales</taxon>
        <taxon>Nocardioidaceae</taxon>
        <taxon>Friedmanniella</taxon>
        <taxon>environmental samples</taxon>
    </lineage>
</organism>
<evidence type="ECO:0000256" key="1">
    <source>
        <dbReference type="SAM" id="MobiDB-lite"/>
    </source>
</evidence>
<feature type="non-terminal residue" evidence="2">
    <location>
        <position position="28"/>
    </location>
</feature>
<proteinExistence type="predicted"/>
<dbReference type="AlphaFoldDB" id="A0A6J4LBH1"/>
<reference evidence="2" key="1">
    <citation type="submission" date="2020-02" db="EMBL/GenBank/DDBJ databases">
        <authorList>
            <person name="Meier V. D."/>
        </authorList>
    </citation>
    <scope>NUCLEOTIDE SEQUENCE</scope>
    <source>
        <strain evidence="2">AVDCRST_MAG48</strain>
    </source>
</reference>
<evidence type="ECO:0000313" key="2">
    <source>
        <dbReference type="EMBL" id="CAA9329012.1"/>
    </source>
</evidence>
<dbReference type="EMBL" id="CADCTS010000432">
    <property type="protein sequence ID" value="CAA9329012.1"/>
    <property type="molecule type" value="Genomic_DNA"/>
</dbReference>
<accession>A0A6J4LBH1</accession>